<name>A0A136J5Y6_9PEZI</name>
<organism evidence="9 10">
    <name type="scientific">Microdochium bolleyi</name>
    <dbReference type="NCBI Taxonomy" id="196109"/>
    <lineage>
        <taxon>Eukaryota</taxon>
        <taxon>Fungi</taxon>
        <taxon>Dikarya</taxon>
        <taxon>Ascomycota</taxon>
        <taxon>Pezizomycotina</taxon>
        <taxon>Sordariomycetes</taxon>
        <taxon>Xylariomycetidae</taxon>
        <taxon>Xylariales</taxon>
        <taxon>Microdochiaceae</taxon>
        <taxon>Microdochium</taxon>
    </lineage>
</organism>
<dbReference type="FunFam" id="1.20.1720.10:FF:000012">
    <property type="entry name" value="MFS toxin efflux pump (AflT)"/>
    <property type="match status" value="1"/>
</dbReference>
<evidence type="ECO:0000256" key="3">
    <source>
        <dbReference type="ARBA" id="ARBA00022692"/>
    </source>
</evidence>
<feature type="transmembrane region" description="Helical" evidence="7">
    <location>
        <begin position="451"/>
        <end position="473"/>
    </location>
</feature>
<dbReference type="PANTHER" id="PTHR23501">
    <property type="entry name" value="MAJOR FACILITATOR SUPERFAMILY"/>
    <property type="match status" value="1"/>
</dbReference>
<evidence type="ECO:0000256" key="4">
    <source>
        <dbReference type="ARBA" id="ARBA00022989"/>
    </source>
</evidence>
<feature type="transmembrane region" description="Helical" evidence="7">
    <location>
        <begin position="56"/>
        <end position="84"/>
    </location>
</feature>
<evidence type="ECO:0000313" key="9">
    <source>
        <dbReference type="EMBL" id="KXJ92611.1"/>
    </source>
</evidence>
<feature type="transmembrane region" description="Helical" evidence="7">
    <location>
        <begin position="518"/>
        <end position="541"/>
    </location>
</feature>
<dbReference type="CDD" id="cd17502">
    <property type="entry name" value="MFS_Azr1_MDR_like"/>
    <property type="match status" value="1"/>
</dbReference>
<feature type="transmembrane region" description="Helical" evidence="7">
    <location>
        <begin position="285"/>
        <end position="305"/>
    </location>
</feature>
<dbReference type="FunCoup" id="A0A136J5Y6">
    <property type="interactions" value="63"/>
</dbReference>
<dbReference type="PROSITE" id="PS50850">
    <property type="entry name" value="MFS"/>
    <property type="match status" value="1"/>
</dbReference>
<dbReference type="InterPro" id="IPR036259">
    <property type="entry name" value="MFS_trans_sf"/>
</dbReference>
<keyword evidence="5 7" id="KW-0472">Membrane</keyword>
<dbReference type="InterPro" id="IPR020846">
    <property type="entry name" value="MFS_dom"/>
</dbReference>
<feature type="region of interest" description="Disordered" evidence="6">
    <location>
        <begin position="557"/>
        <end position="620"/>
    </location>
</feature>
<feature type="transmembrane region" description="Helical" evidence="7">
    <location>
        <begin position="185"/>
        <end position="208"/>
    </location>
</feature>
<dbReference type="GO" id="GO:0005886">
    <property type="term" value="C:plasma membrane"/>
    <property type="evidence" value="ECO:0007669"/>
    <property type="project" value="TreeGrafter"/>
</dbReference>
<feature type="domain" description="Major facilitator superfamily (MFS) profile" evidence="8">
    <location>
        <begin position="59"/>
        <end position="546"/>
    </location>
</feature>
<proteinExistence type="predicted"/>
<comment type="subcellular location">
    <subcellularLocation>
        <location evidence="1">Membrane</location>
        <topology evidence="1">Multi-pass membrane protein</topology>
    </subcellularLocation>
</comment>
<evidence type="ECO:0000256" key="7">
    <source>
        <dbReference type="SAM" id="Phobius"/>
    </source>
</evidence>
<feature type="transmembrane region" description="Helical" evidence="7">
    <location>
        <begin position="255"/>
        <end position="273"/>
    </location>
</feature>
<dbReference type="OrthoDB" id="10021397at2759"/>
<dbReference type="AlphaFoldDB" id="A0A136J5Y6"/>
<reference evidence="10" key="1">
    <citation type="submission" date="2016-02" db="EMBL/GenBank/DDBJ databases">
        <title>Draft genome sequence of Microdochium bolleyi, a fungal endophyte of beachgrass.</title>
        <authorList>
            <consortium name="DOE Joint Genome Institute"/>
            <person name="David A.S."/>
            <person name="May G."/>
            <person name="Haridas S."/>
            <person name="Lim J."/>
            <person name="Wang M."/>
            <person name="Labutti K."/>
            <person name="Lipzen A."/>
            <person name="Barry K."/>
            <person name="Grigoriev I.V."/>
        </authorList>
    </citation>
    <scope>NUCLEOTIDE SEQUENCE [LARGE SCALE GENOMIC DNA]</scope>
    <source>
        <strain evidence="10">J235TASD1</strain>
    </source>
</reference>
<dbReference type="Gene3D" id="1.20.1250.20">
    <property type="entry name" value="MFS general substrate transporter like domains"/>
    <property type="match status" value="1"/>
</dbReference>
<dbReference type="EMBL" id="KQ964248">
    <property type="protein sequence ID" value="KXJ92611.1"/>
    <property type="molecule type" value="Genomic_DNA"/>
</dbReference>
<dbReference type="Pfam" id="PF07690">
    <property type="entry name" value="MFS_1"/>
    <property type="match status" value="1"/>
</dbReference>
<feature type="transmembrane region" description="Helical" evidence="7">
    <location>
        <begin position="387"/>
        <end position="407"/>
    </location>
</feature>
<evidence type="ECO:0000256" key="2">
    <source>
        <dbReference type="ARBA" id="ARBA00022448"/>
    </source>
</evidence>
<accession>A0A136J5Y6</accession>
<keyword evidence="3 7" id="KW-0812">Transmembrane</keyword>
<feature type="transmembrane region" description="Helical" evidence="7">
    <location>
        <begin position="214"/>
        <end position="234"/>
    </location>
</feature>
<dbReference type="InParanoid" id="A0A136J5Y6"/>
<dbReference type="Proteomes" id="UP000070501">
    <property type="component" value="Unassembled WGS sequence"/>
</dbReference>
<feature type="transmembrane region" description="Helical" evidence="7">
    <location>
        <begin position="149"/>
        <end position="173"/>
    </location>
</feature>
<dbReference type="InterPro" id="IPR011701">
    <property type="entry name" value="MFS"/>
</dbReference>
<feature type="compositionally biased region" description="Low complexity" evidence="6">
    <location>
        <begin position="1"/>
        <end position="16"/>
    </location>
</feature>
<keyword evidence="2" id="KW-0813">Transport</keyword>
<dbReference type="Gene3D" id="1.20.1720.10">
    <property type="entry name" value="Multidrug resistance protein D"/>
    <property type="match status" value="1"/>
</dbReference>
<feature type="transmembrane region" description="Helical" evidence="7">
    <location>
        <begin position="359"/>
        <end position="380"/>
    </location>
</feature>
<dbReference type="GO" id="GO:0022857">
    <property type="term" value="F:transmembrane transporter activity"/>
    <property type="evidence" value="ECO:0007669"/>
    <property type="project" value="InterPro"/>
</dbReference>
<keyword evidence="10" id="KW-1185">Reference proteome</keyword>
<evidence type="ECO:0000256" key="6">
    <source>
        <dbReference type="SAM" id="MobiDB-lite"/>
    </source>
</evidence>
<gene>
    <name evidence="9" type="ORF">Micbo1qcDRAFT_145689</name>
</gene>
<evidence type="ECO:0000313" key="10">
    <source>
        <dbReference type="Proteomes" id="UP000070501"/>
    </source>
</evidence>
<keyword evidence="4 7" id="KW-1133">Transmembrane helix</keyword>
<feature type="region of interest" description="Disordered" evidence="6">
    <location>
        <begin position="1"/>
        <end position="29"/>
    </location>
</feature>
<feature type="compositionally biased region" description="Low complexity" evidence="6">
    <location>
        <begin position="588"/>
        <end position="606"/>
    </location>
</feature>
<feature type="transmembrane region" description="Helical" evidence="7">
    <location>
        <begin position="326"/>
        <end position="347"/>
    </location>
</feature>
<sequence length="620" mass="65372">MRFGRAKPAAAASPAALTETSDSPAANTAAVEPTPAAAIAGDDDDENIVYPTGLRLFLLLISIFSTIFLIALDRLIIATAIPAITDEFHSLQDVGWYGSAYLLTTCSFQLMFGKLYKFYSVKATFLACVLLFEVGSAICGAAPNSVAFIIGRAVQGVGAAGIFSGCIVILVYAVPLHKRPMYQGLFGAVFGIASVMGPLVGGAFTSNVTWRWCFWINLPFGAVAIVLVGFILNVPTPKAAGELTTRQKLAQLDPFGTLALVPGVVCLLLALQWGGVTYAWNSGRIIALLVIGIALFFTFVGIQIFMPETATLPPRLFKQRSISAGVWITCCVGAHMMIFIYFIPIWFQAIKGDSAVDSGIHVLPLTLGMVVASISSGLLISKVGYYTPFMLIGVCIMSVGAGLFLTFELDTPMPRWIGFQILYGFGLGWTFQGPNLAAQTVLPTADVSMGVSLMFFTQLLSGAIFLCVGQNVLTNELLNRLTGIAGVTPEFIENTGATSLSGALPAAVRGVVLNAYNLALRSVFTVGVAFTCLTIVGALLMEWRSVKSKKQQQDEAAAKAAGGAGGKGVVDEEEKRAATAGSDGEIPSTTTATAAAAGHQTSGSSTPRNSNSMRAQKEEV</sequence>
<feature type="transmembrane region" description="Helical" evidence="7">
    <location>
        <begin position="413"/>
        <end position="431"/>
    </location>
</feature>
<dbReference type="SUPFAM" id="SSF103473">
    <property type="entry name" value="MFS general substrate transporter"/>
    <property type="match status" value="1"/>
</dbReference>
<evidence type="ECO:0000259" key="8">
    <source>
        <dbReference type="PROSITE" id="PS50850"/>
    </source>
</evidence>
<dbReference type="PANTHER" id="PTHR23501:SF153">
    <property type="entry name" value="AFLATOXIN EFFLUX PUMP, PUTATIVE-RELATED"/>
    <property type="match status" value="1"/>
</dbReference>
<evidence type="ECO:0000256" key="5">
    <source>
        <dbReference type="ARBA" id="ARBA00023136"/>
    </source>
</evidence>
<feature type="transmembrane region" description="Helical" evidence="7">
    <location>
        <begin position="123"/>
        <end position="143"/>
    </location>
</feature>
<evidence type="ECO:0000256" key="1">
    <source>
        <dbReference type="ARBA" id="ARBA00004141"/>
    </source>
</evidence>
<feature type="transmembrane region" description="Helical" evidence="7">
    <location>
        <begin position="96"/>
        <end position="116"/>
    </location>
</feature>
<dbReference type="FunFam" id="1.20.1250.20:FF:000196">
    <property type="entry name" value="MFS toxin efflux pump (AflT)"/>
    <property type="match status" value="1"/>
</dbReference>
<protein>
    <submittedName>
        <fullName evidence="9">Major facilitator superfamily domain-containing protein</fullName>
    </submittedName>
</protein>